<dbReference type="GO" id="GO:0103068">
    <property type="term" value="F:leukotriene C4 gamma-glutamyl transferase activity"/>
    <property type="evidence" value="ECO:0007669"/>
    <property type="project" value="UniProtKB-EC"/>
</dbReference>
<dbReference type="PRINTS" id="PR01210">
    <property type="entry name" value="GGTRANSPTASE"/>
</dbReference>
<accession>A0A1F6G5Z5</accession>
<comment type="pathway">
    <text evidence="11">Sulfur metabolism; glutathione metabolism.</text>
</comment>
<feature type="chain" id="PRO_5009524495" description="Glutathione hydrolase proenzyme" evidence="12">
    <location>
        <begin position="22"/>
        <end position="571"/>
    </location>
</feature>
<keyword evidence="11" id="KW-0317">Glutathione biosynthesis</keyword>
<feature type="binding site" evidence="10">
    <location>
        <begin position="400"/>
        <end position="402"/>
    </location>
    <ligand>
        <name>L-glutamate</name>
        <dbReference type="ChEBI" id="CHEBI:29985"/>
    </ligand>
</feature>
<organism evidence="13 14">
    <name type="scientific">Candidatus Lambdaproteobacteria bacterium RIFOXYD2_FULL_50_16</name>
    <dbReference type="NCBI Taxonomy" id="1817772"/>
    <lineage>
        <taxon>Bacteria</taxon>
        <taxon>Pseudomonadati</taxon>
        <taxon>Pseudomonadota</taxon>
        <taxon>Candidatus Lambdaproteobacteria</taxon>
    </lineage>
</organism>
<dbReference type="SUPFAM" id="SSF56235">
    <property type="entry name" value="N-terminal nucleophile aminohydrolases (Ntn hydrolases)"/>
    <property type="match status" value="1"/>
</dbReference>
<dbReference type="InterPro" id="IPR029055">
    <property type="entry name" value="Ntn_hydrolases_N"/>
</dbReference>
<evidence type="ECO:0000256" key="1">
    <source>
        <dbReference type="ARBA" id="ARBA00001049"/>
    </source>
</evidence>
<evidence type="ECO:0000313" key="13">
    <source>
        <dbReference type="EMBL" id="OGG93526.1"/>
    </source>
</evidence>
<dbReference type="PANTHER" id="PTHR43199:SF1">
    <property type="entry name" value="GLUTATHIONE HYDROLASE PROENZYME"/>
    <property type="match status" value="1"/>
</dbReference>
<dbReference type="NCBIfam" id="TIGR00066">
    <property type="entry name" value="g_glut_trans"/>
    <property type="match status" value="1"/>
</dbReference>
<dbReference type="Proteomes" id="UP000178449">
    <property type="component" value="Unassembled WGS sequence"/>
</dbReference>
<comment type="catalytic activity">
    <reaction evidence="2 11">
        <text>glutathione + H2O = L-cysteinylglycine + L-glutamate</text>
        <dbReference type="Rhea" id="RHEA:28807"/>
        <dbReference type="ChEBI" id="CHEBI:15377"/>
        <dbReference type="ChEBI" id="CHEBI:29985"/>
        <dbReference type="ChEBI" id="CHEBI:57925"/>
        <dbReference type="ChEBI" id="CHEBI:61694"/>
        <dbReference type="EC" id="3.4.19.13"/>
    </reaction>
</comment>
<dbReference type="Gene3D" id="3.60.20.40">
    <property type="match status" value="1"/>
</dbReference>
<name>A0A1F6G5Z5_9PROT</name>
<gene>
    <name evidence="13" type="ORF">A2527_04705</name>
</gene>
<dbReference type="EC" id="2.3.2.2" evidence="11"/>
<feature type="binding site" evidence="10">
    <location>
        <position position="475"/>
    </location>
    <ligand>
        <name>L-glutamate</name>
        <dbReference type="ChEBI" id="CHEBI:29985"/>
    </ligand>
</feature>
<evidence type="ECO:0000256" key="7">
    <source>
        <dbReference type="ARBA" id="ARBA00023315"/>
    </source>
</evidence>
<dbReference type="EC" id="3.4.19.13" evidence="11"/>
<evidence type="ECO:0000313" key="14">
    <source>
        <dbReference type="Proteomes" id="UP000178449"/>
    </source>
</evidence>
<comment type="catalytic activity">
    <reaction evidence="8 11">
        <text>an N-terminal (5-L-glutamyl)-[peptide] + an alpha-amino acid = 5-L-glutamyl amino acid + an N-terminal L-alpha-aminoacyl-[peptide]</text>
        <dbReference type="Rhea" id="RHEA:23904"/>
        <dbReference type="Rhea" id="RHEA-COMP:9780"/>
        <dbReference type="Rhea" id="RHEA-COMP:9795"/>
        <dbReference type="ChEBI" id="CHEBI:77644"/>
        <dbReference type="ChEBI" id="CHEBI:78597"/>
        <dbReference type="ChEBI" id="CHEBI:78599"/>
        <dbReference type="ChEBI" id="CHEBI:78608"/>
        <dbReference type="EC" id="2.3.2.2"/>
    </reaction>
</comment>
<dbReference type="InterPro" id="IPR000101">
    <property type="entry name" value="GGT_peptidase"/>
</dbReference>
<dbReference type="InterPro" id="IPR043137">
    <property type="entry name" value="GGT_ssub_C"/>
</dbReference>
<evidence type="ECO:0000256" key="9">
    <source>
        <dbReference type="PIRSR" id="PIRSR600101-1"/>
    </source>
</evidence>
<dbReference type="InterPro" id="IPR051792">
    <property type="entry name" value="GGT_bact"/>
</dbReference>
<dbReference type="Pfam" id="PF01019">
    <property type="entry name" value="G_glu_transpept"/>
    <property type="match status" value="1"/>
</dbReference>
<comment type="subunit">
    <text evidence="11">This enzyme consists of two polypeptide chains, which are synthesized in precursor form from a single polypeptide.</text>
</comment>
<dbReference type="UniPathway" id="UPA00204"/>
<evidence type="ECO:0000256" key="12">
    <source>
        <dbReference type="SAM" id="SignalP"/>
    </source>
</evidence>
<sequence length="571" mass="61419">MNRFKVLALGLVLFWTGSLWAQEPVIKPQSLQTVSKAVGKKYMAVSSDPIATKIGAEVLAKGGNAVDAAVTMGFVMAVTYPSAGNLGGGGFMLVSAPKYSAALDYRERAPLRAHKDMFLGADGEPDPELSRHNHLASGVPGTVAGLALALHRWGTLSLKDALAPAIALAEKGFVVDANLAETLGARKDQLARWPATKKIFFKGDQPYKEGELLVQADLAKTLKLIALKGTEGFYKGETAKLIAQQMAEQGGLIDLLDLKGYVPAIRKPVEGTYKGYEVLSMPPPSSGGVHLIQLLNILESFQVERLGPNRTQTIHLMTEAMKLVYADRSRYLGDADFVKVPVTKLISKGLARDEARRISRTTATPSAQIAPIRIGGYESTQTTHFSVIDAKGMAVSNTYTLNLSFGSGIVIAGTGVLMNNEMDDFSAKPGSTNAYGLIGGRANEIAPKKRMLSSMSPTIVRRNKKVVLVTGSPGGSHIITTTLQVILNVLDHQMVLERAVTQPRMHHQWLPDELWVEPGFDPEVLNDLTKKGHQIVQSRYLGAANSIHWNSKTGQLTGVADPRLGGLALGE</sequence>
<dbReference type="GO" id="GO:0006751">
    <property type="term" value="P:glutathione catabolic process"/>
    <property type="evidence" value="ECO:0007669"/>
    <property type="project" value="UniProtKB-UniRule"/>
</dbReference>
<keyword evidence="6 11" id="KW-0865">Zymogen</keyword>
<dbReference type="InterPro" id="IPR043138">
    <property type="entry name" value="GGT_lsub"/>
</dbReference>
<feature type="active site" description="Nucleophile" evidence="9">
    <location>
        <position position="382"/>
    </location>
</feature>
<keyword evidence="7 11" id="KW-0012">Acyltransferase</keyword>
<protein>
    <recommendedName>
        <fullName evidence="11">Glutathione hydrolase proenzyme</fullName>
        <ecNumber evidence="11">2.3.2.2</ecNumber>
        <ecNumber evidence="11">3.4.19.13</ecNumber>
    </recommendedName>
    <component>
        <recommendedName>
            <fullName evidence="11">Glutathione hydrolase large chain</fullName>
        </recommendedName>
    </component>
    <component>
        <recommendedName>
            <fullName evidence="11">Glutathione hydrolase small chain</fullName>
        </recommendedName>
    </component>
</protein>
<evidence type="ECO:0000256" key="5">
    <source>
        <dbReference type="ARBA" id="ARBA00022801"/>
    </source>
</evidence>
<evidence type="ECO:0000256" key="2">
    <source>
        <dbReference type="ARBA" id="ARBA00001089"/>
    </source>
</evidence>
<comment type="catalytic activity">
    <reaction evidence="1 11">
        <text>an S-substituted glutathione + H2O = an S-substituted L-cysteinylglycine + L-glutamate</text>
        <dbReference type="Rhea" id="RHEA:59468"/>
        <dbReference type="ChEBI" id="CHEBI:15377"/>
        <dbReference type="ChEBI" id="CHEBI:29985"/>
        <dbReference type="ChEBI" id="CHEBI:90779"/>
        <dbReference type="ChEBI" id="CHEBI:143103"/>
        <dbReference type="EC" id="3.4.19.13"/>
    </reaction>
</comment>
<dbReference type="STRING" id="1817772.A2527_04705"/>
<dbReference type="Gene3D" id="1.10.246.130">
    <property type="match status" value="1"/>
</dbReference>
<keyword evidence="12" id="KW-0732">Signal</keyword>
<keyword evidence="4 11" id="KW-0808">Transferase</keyword>
<evidence type="ECO:0000256" key="4">
    <source>
        <dbReference type="ARBA" id="ARBA00022679"/>
    </source>
</evidence>
<reference evidence="13 14" key="1">
    <citation type="journal article" date="2016" name="Nat. Commun.">
        <title>Thousands of microbial genomes shed light on interconnected biogeochemical processes in an aquifer system.</title>
        <authorList>
            <person name="Anantharaman K."/>
            <person name="Brown C.T."/>
            <person name="Hug L.A."/>
            <person name="Sharon I."/>
            <person name="Castelle C.J."/>
            <person name="Probst A.J."/>
            <person name="Thomas B.C."/>
            <person name="Singh A."/>
            <person name="Wilkins M.J."/>
            <person name="Karaoz U."/>
            <person name="Brodie E.L."/>
            <person name="Williams K.H."/>
            <person name="Hubbard S.S."/>
            <person name="Banfield J.F."/>
        </authorList>
    </citation>
    <scope>NUCLEOTIDE SEQUENCE [LARGE SCALE GENOMIC DNA]</scope>
</reference>
<evidence type="ECO:0000256" key="10">
    <source>
        <dbReference type="PIRSR" id="PIRSR600101-2"/>
    </source>
</evidence>
<feature type="signal peptide" evidence="12">
    <location>
        <begin position="1"/>
        <end position="21"/>
    </location>
</feature>
<dbReference type="GO" id="GO:0036374">
    <property type="term" value="F:glutathione hydrolase activity"/>
    <property type="evidence" value="ECO:0007669"/>
    <property type="project" value="UniProtKB-UniRule"/>
</dbReference>
<comment type="PTM">
    <text evidence="11">Cleaved by autocatalysis into a large and a small subunit.</text>
</comment>
<comment type="caution">
    <text evidence="13">The sequence shown here is derived from an EMBL/GenBank/DDBJ whole genome shotgun (WGS) entry which is preliminary data.</text>
</comment>
<feature type="binding site" evidence="10">
    <location>
        <begin position="453"/>
        <end position="454"/>
    </location>
    <ligand>
        <name>L-glutamate</name>
        <dbReference type="ChEBI" id="CHEBI:29985"/>
    </ligand>
</feature>
<evidence type="ECO:0000256" key="11">
    <source>
        <dbReference type="RuleBase" id="RU368036"/>
    </source>
</evidence>
<feature type="binding site" evidence="10">
    <location>
        <position position="424"/>
    </location>
    <ligand>
        <name>L-glutamate</name>
        <dbReference type="ChEBI" id="CHEBI:29985"/>
    </ligand>
</feature>
<proteinExistence type="inferred from homology"/>
<evidence type="ECO:0000256" key="3">
    <source>
        <dbReference type="ARBA" id="ARBA00009381"/>
    </source>
</evidence>
<dbReference type="PANTHER" id="PTHR43199">
    <property type="entry name" value="GLUTATHIONE HYDROLASE"/>
    <property type="match status" value="1"/>
</dbReference>
<dbReference type="AlphaFoldDB" id="A0A1F6G5Z5"/>
<feature type="binding site" evidence="10">
    <location>
        <position position="106"/>
    </location>
    <ligand>
        <name>L-glutamate</name>
        <dbReference type="ChEBI" id="CHEBI:29985"/>
    </ligand>
</feature>
<evidence type="ECO:0000256" key="8">
    <source>
        <dbReference type="ARBA" id="ARBA00047417"/>
    </source>
</evidence>
<evidence type="ECO:0000256" key="6">
    <source>
        <dbReference type="ARBA" id="ARBA00023145"/>
    </source>
</evidence>
<keyword evidence="5 11" id="KW-0378">Hydrolase</keyword>
<dbReference type="GO" id="GO:0006750">
    <property type="term" value="P:glutathione biosynthetic process"/>
    <property type="evidence" value="ECO:0007669"/>
    <property type="project" value="UniProtKB-KW"/>
</dbReference>
<dbReference type="EMBL" id="MFNE01000048">
    <property type="protein sequence ID" value="OGG93526.1"/>
    <property type="molecule type" value="Genomic_DNA"/>
</dbReference>
<comment type="similarity">
    <text evidence="3 11">Belongs to the gamma-glutamyltransferase family.</text>
</comment>